<keyword evidence="4" id="KW-1185">Reference proteome</keyword>
<dbReference type="AlphaFoldDB" id="A0A1Y2EIF2"/>
<accession>A0A1Y2EIF2</accession>
<dbReference type="PANTHER" id="PTHR38788:SF3">
    <property type="entry name" value="CLR5 DOMAIN-CONTAINING PROTEIN"/>
    <property type="match status" value="1"/>
</dbReference>
<dbReference type="PANTHER" id="PTHR38788">
    <property type="entry name" value="CLR5 DOMAIN-CONTAINING PROTEIN"/>
    <property type="match status" value="1"/>
</dbReference>
<evidence type="ECO:0000256" key="1">
    <source>
        <dbReference type="SAM" id="MobiDB-lite"/>
    </source>
</evidence>
<protein>
    <recommendedName>
        <fullName evidence="2">Clr5 domain-containing protein</fullName>
    </recommendedName>
</protein>
<organism evidence="3 4">
    <name type="scientific">Pseudomassariella vexata</name>
    <dbReference type="NCBI Taxonomy" id="1141098"/>
    <lineage>
        <taxon>Eukaryota</taxon>
        <taxon>Fungi</taxon>
        <taxon>Dikarya</taxon>
        <taxon>Ascomycota</taxon>
        <taxon>Pezizomycotina</taxon>
        <taxon>Sordariomycetes</taxon>
        <taxon>Xylariomycetidae</taxon>
        <taxon>Amphisphaeriales</taxon>
        <taxon>Pseudomassariaceae</taxon>
        <taxon>Pseudomassariella</taxon>
    </lineage>
</organism>
<gene>
    <name evidence="3" type="ORF">BCR38DRAFT_404445</name>
</gene>
<name>A0A1Y2EIF2_9PEZI</name>
<reference evidence="3 4" key="1">
    <citation type="submission" date="2016-07" db="EMBL/GenBank/DDBJ databases">
        <title>Pervasive Adenine N6-methylation of Active Genes in Fungi.</title>
        <authorList>
            <consortium name="DOE Joint Genome Institute"/>
            <person name="Mondo S.J."/>
            <person name="Dannebaum R.O."/>
            <person name="Kuo R.C."/>
            <person name="Labutti K."/>
            <person name="Haridas S."/>
            <person name="Kuo A."/>
            <person name="Salamov A."/>
            <person name="Ahrendt S.R."/>
            <person name="Lipzen A."/>
            <person name="Sullivan W."/>
            <person name="Andreopoulos W.B."/>
            <person name="Clum A."/>
            <person name="Lindquist E."/>
            <person name="Daum C."/>
            <person name="Ramamoorthy G.K."/>
            <person name="Gryganskyi A."/>
            <person name="Culley D."/>
            <person name="Magnuson J.K."/>
            <person name="James T.Y."/>
            <person name="O'Malley M.A."/>
            <person name="Stajich J.E."/>
            <person name="Spatafora J.W."/>
            <person name="Visel A."/>
            <person name="Grigoriev I.V."/>
        </authorList>
    </citation>
    <scope>NUCLEOTIDE SEQUENCE [LARGE SCALE GENOMIC DNA]</scope>
    <source>
        <strain evidence="3 4">CBS 129021</strain>
    </source>
</reference>
<feature type="region of interest" description="Disordered" evidence="1">
    <location>
        <begin position="110"/>
        <end position="144"/>
    </location>
</feature>
<dbReference type="Pfam" id="PF14420">
    <property type="entry name" value="Clr5"/>
    <property type="match status" value="1"/>
</dbReference>
<proteinExistence type="predicted"/>
<dbReference type="InParanoid" id="A0A1Y2EIF2"/>
<dbReference type="Proteomes" id="UP000193689">
    <property type="component" value="Unassembled WGS sequence"/>
</dbReference>
<evidence type="ECO:0000313" key="4">
    <source>
        <dbReference type="Proteomes" id="UP000193689"/>
    </source>
</evidence>
<dbReference type="Gene3D" id="1.25.40.10">
    <property type="entry name" value="Tetratricopeptide repeat domain"/>
    <property type="match status" value="1"/>
</dbReference>
<evidence type="ECO:0000313" key="3">
    <source>
        <dbReference type="EMBL" id="ORY71350.1"/>
    </source>
</evidence>
<dbReference type="InterPro" id="IPR025676">
    <property type="entry name" value="Clr5_dom"/>
</dbReference>
<feature type="domain" description="Clr5" evidence="2">
    <location>
        <begin position="48"/>
        <end position="101"/>
    </location>
</feature>
<dbReference type="InterPro" id="IPR011990">
    <property type="entry name" value="TPR-like_helical_dom_sf"/>
</dbReference>
<dbReference type="OrthoDB" id="5308957at2759"/>
<dbReference type="GeneID" id="63774059"/>
<dbReference type="RefSeq" id="XP_040720942.1">
    <property type="nucleotide sequence ID" value="XM_040857847.1"/>
</dbReference>
<feature type="compositionally biased region" description="Low complexity" evidence="1">
    <location>
        <begin position="117"/>
        <end position="126"/>
    </location>
</feature>
<sequence>MADLPGRLGKLPSPFALHSAHASHWDNLERAPVVQPHAEPVRHTRQHSAEEWEAMYPLIKRLYVTEHRRLCEVMDIMEQKHGFIATKQMYKKRFTAWSLYKNYRQFSETKSDKQRVGRGSRSSVSSAKDRRSRGSNAHPIHIPAKPFGDGPAEGIITSLVEWTSAQLAGTQWHNGVVDVKPPQIYPSSRCYRDFSLASALWKRGNGHLAGMAVRKAFRRVEDIRDFDPGIIRNIVDIILDMLQSKQTLLIRMLLVHYAKLSSRMLPRGHPLARFFQYLALSEGNLINTLKHTTFCFGHIANRRTRLEQKWLYEQWAWDTSILDMDTELGTDHFRLKEVLRLLMYKVRPKEVEGKFPRTHLNMCKDTSLMWDFSVGQNWPGELLSTIAGQTCAPTEGSTATTYTQSTMDEMSEAYVQIYARKAKAQQAFDEGDWASAEASMTSAIRILETVHGDMSPRVIRELWSLEKVLRKAGQARKAETVGRVAISRVEEYLSDIEQVEVPTAVRPAAVAKAQPIPVENECEYEVRTNCSAR</sequence>
<comment type="caution">
    <text evidence="3">The sequence shown here is derived from an EMBL/GenBank/DDBJ whole genome shotgun (WGS) entry which is preliminary data.</text>
</comment>
<evidence type="ECO:0000259" key="2">
    <source>
        <dbReference type="Pfam" id="PF14420"/>
    </source>
</evidence>
<dbReference type="EMBL" id="MCFJ01000001">
    <property type="protein sequence ID" value="ORY71350.1"/>
    <property type="molecule type" value="Genomic_DNA"/>
</dbReference>